<reference evidence="2 3" key="1">
    <citation type="journal article" date="2012" name="Science">
        <title>The Paleozoic origin of enzymatic lignin decomposition reconstructed from 31 fungal genomes.</title>
        <authorList>
            <person name="Floudas D."/>
            <person name="Binder M."/>
            <person name="Riley R."/>
            <person name="Barry K."/>
            <person name="Blanchette R.A."/>
            <person name="Henrissat B."/>
            <person name="Martinez A.T."/>
            <person name="Otillar R."/>
            <person name="Spatafora J.W."/>
            <person name="Yadav J.S."/>
            <person name="Aerts A."/>
            <person name="Benoit I."/>
            <person name="Boyd A."/>
            <person name="Carlson A."/>
            <person name="Copeland A."/>
            <person name="Coutinho P.M."/>
            <person name="de Vries R.P."/>
            <person name="Ferreira P."/>
            <person name="Findley K."/>
            <person name="Foster B."/>
            <person name="Gaskell J."/>
            <person name="Glotzer D."/>
            <person name="Gorecki P."/>
            <person name="Heitman J."/>
            <person name="Hesse C."/>
            <person name="Hori C."/>
            <person name="Igarashi K."/>
            <person name="Jurgens J.A."/>
            <person name="Kallen N."/>
            <person name="Kersten P."/>
            <person name="Kohler A."/>
            <person name="Kuees U."/>
            <person name="Kumar T.K.A."/>
            <person name="Kuo A."/>
            <person name="LaButti K."/>
            <person name="Larrondo L.F."/>
            <person name="Lindquist E."/>
            <person name="Ling A."/>
            <person name="Lombard V."/>
            <person name="Lucas S."/>
            <person name="Lundell T."/>
            <person name="Martin R."/>
            <person name="McLaughlin D.J."/>
            <person name="Morgenstern I."/>
            <person name="Morin E."/>
            <person name="Murat C."/>
            <person name="Nagy L.G."/>
            <person name="Nolan M."/>
            <person name="Ohm R.A."/>
            <person name="Patyshakuliyeva A."/>
            <person name="Rokas A."/>
            <person name="Ruiz-Duenas F.J."/>
            <person name="Sabat G."/>
            <person name="Salamov A."/>
            <person name="Samejima M."/>
            <person name="Schmutz J."/>
            <person name="Slot J.C."/>
            <person name="St John F."/>
            <person name="Stenlid J."/>
            <person name="Sun H."/>
            <person name="Sun S."/>
            <person name="Syed K."/>
            <person name="Tsang A."/>
            <person name="Wiebenga A."/>
            <person name="Young D."/>
            <person name="Pisabarro A."/>
            <person name="Eastwood D.C."/>
            <person name="Martin F."/>
            <person name="Cullen D."/>
            <person name="Grigoriev I.V."/>
            <person name="Hibbett D.S."/>
        </authorList>
    </citation>
    <scope>NUCLEOTIDE SEQUENCE</scope>
    <source>
        <strain evidence="3">FP-58527</strain>
    </source>
</reference>
<feature type="non-terminal residue" evidence="2">
    <location>
        <position position="667"/>
    </location>
</feature>
<dbReference type="InParanoid" id="S8DYK5"/>
<name>S8DYK5_FOMSC</name>
<evidence type="ECO:0000313" key="3">
    <source>
        <dbReference type="Proteomes" id="UP000015241"/>
    </source>
</evidence>
<evidence type="ECO:0000313" key="2">
    <source>
        <dbReference type="EMBL" id="EPS97677.1"/>
    </source>
</evidence>
<protein>
    <recommendedName>
        <fullName evidence="1">Fungal-type protein kinase domain-containing protein</fullName>
    </recommendedName>
</protein>
<dbReference type="Gene3D" id="1.10.510.10">
    <property type="entry name" value="Transferase(Phosphotransferase) domain 1"/>
    <property type="match status" value="1"/>
</dbReference>
<accession>S8DYK5</accession>
<feature type="domain" description="Fungal-type protein kinase" evidence="1">
    <location>
        <begin position="169"/>
        <end position="551"/>
    </location>
</feature>
<dbReference type="eggNOG" id="ENOG502SXF9">
    <property type="taxonomic scope" value="Eukaryota"/>
</dbReference>
<dbReference type="EMBL" id="KE504174">
    <property type="protein sequence ID" value="EPS97677.1"/>
    <property type="molecule type" value="Genomic_DNA"/>
</dbReference>
<feature type="non-terminal residue" evidence="2">
    <location>
        <position position="1"/>
    </location>
</feature>
<organism evidence="2 3">
    <name type="scientific">Fomitopsis schrenkii</name>
    <name type="common">Brown rot fungus</name>
    <dbReference type="NCBI Taxonomy" id="2126942"/>
    <lineage>
        <taxon>Eukaryota</taxon>
        <taxon>Fungi</taxon>
        <taxon>Dikarya</taxon>
        <taxon>Basidiomycota</taxon>
        <taxon>Agaricomycotina</taxon>
        <taxon>Agaricomycetes</taxon>
        <taxon>Polyporales</taxon>
        <taxon>Fomitopsis</taxon>
    </lineage>
</organism>
<dbReference type="Pfam" id="PF17667">
    <property type="entry name" value="Pkinase_fungal"/>
    <property type="match status" value="1"/>
</dbReference>
<keyword evidence="3" id="KW-1185">Reference proteome</keyword>
<dbReference type="SUPFAM" id="SSF56112">
    <property type="entry name" value="Protein kinase-like (PK-like)"/>
    <property type="match status" value="1"/>
</dbReference>
<dbReference type="HOGENOM" id="CLU_010865_0_0_1"/>
<dbReference type="InterPro" id="IPR011009">
    <property type="entry name" value="Kinase-like_dom_sf"/>
</dbReference>
<dbReference type="PANTHER" id="PTHR38248">
    <property type="entry name" value="FUNK1 6"/>
    <property type="match status" value="1"/>
</dbReference>
<sequence length="667" mass="77020">QTLNKYDIQRLPWTEEIKDRISVFNESVDEFLDVFVPGPGPSKWPPKKSLKYGFKNGDTKGKEVEKYPNMMRRIGGLRNIVQDFQPSTKPGFAEGSRCRVPFPFEAWDEDRHYAMPDIIMSLPGNSDAKWARTWTGISTVFEVRPDGLEDPVDEDSATIRTKALPTYGLIQIAKSARNLLHTHRLLYAYVVCIYGDKARIYRFDHAAGVVSKAIDLKKDPYPLYDFLWRFCHSEHGGQPASASPQAPGLFLGTDPTISPASEADCNKVDELLQTSSPPQKRLTKEERKSCRWVAVVTEYNPDGSAKTTKRYIMYRFRFVTPRVFSRATRVSDAYEAETWEQRAIKDAWRQLARDREDVLYDQLRDELRYRDDLEKLVEDEADLNSLALGEADRPPVYDVYHRTISTWSFRKWRNIARFYERSHMRLVMKTVGRPLSSFKSTKEMVTAIRDALIGHMLAFKAGMIHRDLNEGNVMIHDGGIFTGFLLDLDFAGPREPPTGRVVDKRASWSQRTKRVERTGTLSFTAAQLLDTYCAHDVRHDLESAVWLLLSTVLRHTVPVNIRLQRERDRYALYSEHFEANTEHDMHAKKISFIFWRMYWEVRGNKPLNQLIRDLRILLLIAYDPFRDDEMVGPRMPLMYQTVLSAFNGALASSDWPENDAALPFNPP</sequence>
<dbReference type="STRING" id="743788.S8DYK5"/>
<dbReference type="PANTHER" id="PTHR38248:SF2">
    <property type="entry name" value="FUNK1 11"/>
    <property type="match status" value="1"/>
</dbReference>
<dbReference type="AlphaFoldDB" id="S8DYK5"/>
<dbReference type="InterPro" id="IPR040976">
    <property type="entry name" value="Pkinase_fungal"/>
</dbReference>
<dbReference type="OrthoDB" id="2797568at2759"/>
<dbReference type="Proteomes" id="UP000015241">
    <property type="component" value="Unassembled WGS sequence"/>
</dbReference>
<proteinExistence type="predicted"/>
<evidence type="ECO:0000259" key="1">
    <source>
        <dbReference type="Pfam" id="PF17667"/>
    </source>
</evidence>
<gene>
    <name evidence="2" type="ORF">FOMPIDRAFT_37343</name>
</gene>